<dbReference type="InterPro" id="IPR043733">
    <property type="entry name" value="DUF5677"/>
</dbReference>
<dbReference type="EMBL" id="LT629777">
    <property type="protein sequence ID" value="SDS88498.1"/>
    <property type="molecule type" value="Genomic_DNA"/>
</dbReference>
<sequence>MPSTGRTPSQRDPEQDFAALTELFAAMIESQYGQPLTPDDAWVNYAQILAVKLFKQACSVRVLINTTQLNFQDGKEIIFVDHSSATILARACLETFIVFHWIFQSQDPGLRKFRQGVWRLGGLRDRLRLHPSTEQAKETIDATRLQVAQQVAEIEASPYLGDYKPEQAKRLLKGEWRVGWSWTDEAVRAGFNKKYFQNVYSHFCGYAHSSYISSMQMGEAQSLEDQRMLAIVALQTSVHVMARTVAFYAELFSRGRAILESAPAEAQKAVYFWGFTSEDMDHLFDE</sequence>
<organism evidence="1 2">
    <name type="scientific">Pseudomonas asplenii</name>
    <dbReference type="NCBI Taxonomy" id="53407"/>
    <lineage>
        <taxon>Bacteria</taxon>
        <taxon>Pseudomonadati</taxon>
        <taxon>Pseudomonadota</taxon>
        <taxon>Gammaproteobacteria</taxon>
        <taxon>Pseudomonadales</taxon>
        <taxon>Pseudomonadaceae</taxon>
        <taxon>Pseudomonas</taxon>
    </lineage>
</organism>
<dbReference type="GeneID" id="300208070"/>
<protein>
    <submittedName>
        <fullName evidence="1">Uncharacterized protein</fullName>
    </submittedName>
</protein>
<evidence type="ECO:0000313" key="1">
    <source>
        <dbReference type="EMBL" id="SDS88498.1"/>
    </source>
</evidence>
<dbReference type="RefSeq" id="WP_090206255.1">
    <property type="nucleotide sequence ID" value="NZ_LT629777.1"/>
</dbReference>
<dbReference type="Pfam" id="PF18928">
    <property type="entry name" value="DUF5677"/>
    <property type="match status" value="1"/>
</dbReference>
<accession>A0A1H1VU46</accession>
<name>A0A1H1VU46_9PSED</name>
<evidence type="ECO:0000313" key="2">
    <source>
        <dbReference type="Proteomes" id="UP000199524"/>
    </source>
</evidence>
<proteinExistence type="predicted"/>
<dbReference type="AlphaFoldDB" id="A0A1H1VU46"/>
<dbReference type="Proteomes" id="UP000199524">
    <property type="component" value="Chromosome I"/>
</dbReference>
<keyword evidence="2" id="KW-1185">Reference proteome</keyword>
<gene>
    <name evidence="1" type="ORF">SAMN05216598_3116</name>
</gene>
<reference evidence="2" key="1">
    <citation type="submission" date="2016-10" db="EMBL/GenBank/DDBJ databases">
        <authorList>
            <person name="Varghese N."/>
            <person name="Submissions S."/>
        </authorList>
    </citation>
    <scope>NUCLEOTIDE SEQUENCE [LARGE SCALE GENOMIC DNA]</scope>
    <source>
        <strain evidence="2">ATCC 23835</strain>
    </source>
</reference>